<dbReference type="AlphaFoldDB" id="A0A840C1Z4"/>
<evidence type="ECO:0000256" key="3">
    <source>
        <dbReference type="ARBA" id="ARBA00022519"/>
    </source>
</evidence>
<feature type="transmembrane region" description="Helical" evidence="7">
    <location>
        <begin position="389"/>
        <end position="417"/>
    </location>
</feature>
<protein>
    <recommendedName>
        <fullName evidence="7">TRAP transporter large permease protein</fullName>
    </recommendedName>
</protein>
<keyword evidence="10" id="KW-1185">Reference proteome</keyword>
<dbReference type="GO" id="GO:0005886">
    <property type="term" value="C:plasma membrane"/>
    <property type="evidence" value="ECO:0007669"/>
    <property type="project" value="UniProtKB-SubCell"/>
</dbReference>
<evidence type="ECO:0000256" key="6">
    <source>
        <dbReference type="ARBA" id="ARBA00023136"/>
    </source>
</evidence>
<feature type="transmembrane region" description="Helical" evidence="7">
    <location>
        <begin position="310"/>
        <end position="339"/>
    </location>
</feature>
<comment type="subcellular location">
    <subcellularLocation>
        <location evidence="1 7">Cell inner membrane</location>
        <topology evidence="1 7">Multi-pass membrane protein</topology>
    </subcellularLocation>
</comment>
<dbReference type="Pfam" id="PF06808">
    <property type="entry name" value="DctM"/>
    <property type="match status" value="1"/>
</dbReference>
<evidence type="ECO:0000259" key="8">
    <source>
        <dbReference type="Pfam" id="PF06808"/>
    </source>
</evidence>
<evidence type="ECO:0000313" key="10">
    <source>
        <dbReference type="Proteomes" id="UP000577362"/>
    </source>
</evidence>
<comment type="caution">
    <text evidence="7">Lacks conserved residue(s) required for the propagation of feature annotation.</text>
</comment>
<comment type="caution">
    <text evidence="9">The sequence shown here is derived from an EMBL/GenBank/DDBJ whole genome shotgun (WGS) entry which is preliminary data.</text>
</comment>
<keyword evidence="4 7" id="KW-0812">Transmembrane</keyword>
<keyword evidence="2" id="KW-1003">Cell membrane</keyword>
<accession>A0A840C1Z4</accession>
<reference evidence="9 10" key="1">
    <citation type="submission" date="2020-08" db="EMBL/GenBank/DDBJ databases">
        <title>Genomic Encyclopedia of Type Strains, Phase IV (KMG-IV): sequencing the most valuable type-strain genomes for metagenomic binning, comparative biology and taxonomic classification.</title>
        <authorList>
            <person name="Goeker M."/>
        </authorList>
    </citation>
    <scope>NUCLEOTIDE SEQUENCE [LARGE SCALE GENOMIC DNA]</scope>
    <source>
        <strain evidence="9 10">DSM 103737</strain>
    </source>
</reference>
<evidence type="ECO:0000256" key="5">
    <source>
        <dbReference type="ARBA" id="ARBA00022989"/>
    </source>
</evidence>
<evidence type="ECO:0000256" key="1">
    <source>
        <dbReference type="ARBA" id="ARBA00004429"/>
    </source>
</evidence>
<comment type="subunit">
    <text evidence="7">The complex comprises the extracytoplasmic solute receptor protein and the two transmembrane proteins.</text>
</comment>
<dbReference type="GO" id="GO:0022857">
    <property type="term" value="F:transmembrane transporter activity"/>
    <property type="evidence" value="ECO:0007669"/>
    <property type="project" value="UniProtKB-UniRule"/>
</dbReference>
<organism evidence="9 10">
    <name type="scientific">Chelatococcus caeni</name>
    <dbReference type="NCBI Taxonomy" id="1348468"/>
    <lineage>
        <taxon>Bacteria</taxon>
        <taxon>Pseudomonadati</taxon>
        <taxon>Pseudomonadota</taxon>
        <taxon>Alphaproteobacteria</taxon>
        <taxon>Hyphomicrobiales</taxon>
        <taxon>Chelatococcaceae</taxon>
        <taxon>Chelatococcus</taxon>
    </lineage>
</organism>
<dbReference type="RefSeq" id="WP_183316827.1">
    <property type="nucleotide sequence ID" value="NZ_JACIEN010000002.1"/>
</dbReference>
<keyword evidence="5 7" id="KW-1133">Transmembrane helix</keyword>
<keyword evidence="7" id="KW-0813">Transport</keyword>
<feature type="domain" description="TRAP C4-dicarboxylate transport system permease DctM subunit" evidence="8">
    <location>
        <begin position="5"/>
        <end position="413"/>
    </location>
</feature>
<evidence type="ECO:0000313" key="9">
    <source>
        <dbReference type="EMBL" id="MBB4017519.1"/>
    </source>
</evidence>
<feature type="transmembrane region" description="Helical" evidence="7">
    <location>
        <begin position="213"/>
        <end position="231"/>
    </location>
</feature>
<dbReference type="NCBIfam" id="TIGR00786">
    <property type="entry name" value="dctM"/>
    <property type="match status" value="1"/>
</dbReference>
<evidence type="ECO:0000256" key="7">
    <source>
        <dbReference type="RuleBase" id="RU369079"/>
    </source>
</evidence>
<comment type="similarity">
    <text evidence="7">Belongs to the TRAP transporter large permease family.</text>
</comment>
<feature type="transmembrane region" description="Helical" evidence="7">
    <location>
        <begin position="45"/>
        <end position="66"/>
    </location>
</feature>
<gene>
    <name evidence="9" type="ORF">GGR16_002548</name>
</gene>
<comment type="function">
    <text evidence="7">Part of the tripartite ATP-independent periplasmic (TRAP) transport system.</text>
</comment>
<keyword evidence="6 7" id="KW-0472">Membrane</keyword>
<feature type="transmembrane region" description="Helical" evidence="7">
    <location>
        <begin position="164"/>
        <end position="192"/>
    </location>
</feature>
<evidence type="ECO:0000256" key="4">
    <source>
        <dbReference type="ARBA" id="ARBA00022692"/>
    </source>
</evidence>
<feature type="transmembrane region" description="Helical" evidence="7">
    <location>
        <begin position="131"/>
        <end position="158"/>
    </location>
</feature>
<feature type="transmembrane region" description="Helical" evidence="7">
    <location>
        <begin position="351"/>
        <end position="377"/>
    </location>
</feature>
<sequence length="422" mass="44279">MLLTLGALAVLLMIGVPTAYALAGSALLAIWWDGIPLTVAAQRIAAGVQSFPLLAIPLFILAGTLMNASGISERLFDLTRALVGHIRGGLAQVNVLANVFMAGVSGSSLADAAATTRVFVPQMVKNGYDKAFSVALTAAAATLAPIIPPSILLVVYGWQANVSIGSLFIAGILPGLFIAACLFGVVAVIARVKGYARGEPFSGARLKASFRQAIWALLMPVIIVVGFRLGVFTATEVAAVAAGYAFVVGVFVYGTVRFADLPSILAQTARDTASILIIVATSAPFAWVLSINQAPQQLLQLITGISENPWAVLLMLNVLLLFIGMFMETIAVIIILIPVLMPLLTTLQIDLVHFGILMIVNLVIGQITPPLGVLMYVTCAISRTSLGRFLVAVAPFLGVLIVALLVITYVPAISLLLPGLIR</sequence>
<proteinExistence type="inferred from homology"/>
<dbReference type="Proteomes" id="UP000577362">
    <property type="component" value="Unassembled WGS sequence"/>
</dbReference>
<name>A0A840C1Z4_9HYPH</name>
<evidence type="ECO:0000256" key="2">
    <source>
        <dbReference type="ARBA" id="ARBA00022475"/>
    </source>
</evidence>
<dbReference type="PANTHER" id="PTHR33362">
    <property type="entry name" value="SIALIC ACID TRAP TRANSPORTER PERMEASE PROTEIN SIAT-RELATED"/>
    <property type="match status" value="1"/>
</dbReference>
<dbReference type="EMBL" id="JACIEN010000002">
    <property type="protein sequence ID" value="MBB4017519.1"/>
    <property type="molecule type" value="Genomic_DNA"/>
</dbReference>
<keyword evidence="3 7" id="KW-0997">Cell inner membrane</keyword>
<dbReference type="InterPro" id="IPR010656">
    <property type="entry name" value="DctM"/>
</dbReference>
<dbReference type="InterPro" id="IPR004681">
    <property type="entry name" value="TRAP_DctM"/>
</dbReference>
<feature type="transmembrane region" description="Helical" evidence="7">
    <location>
        <begin position="237"/>
        <end position="259"/>
    </location>
</feature>
<feature type="transmembrane region" description="Helical" evidence="7">
    <location>
        <begin position="271"/>
        <end position="290"/>
    </location>
</feature>
<dbReference type="PIRSF" id="PIRSF006066">
    <property type="entry name" value="HI0050"/>
    <property type="match status" value="1"/>
</dbReference>